<protein>
    <submittedName>
        <fullName evidence="1">Uncharacterized protein</fullName>
    </submittedName>
</protein>
<organism evidence="1">
    <name type="scientific">Arundo donax</name>
    <name type="common">Giant reed</name>
    <name type="synonym">Donax arundinaceus</name>
    <dbReference type="NCBI Taxonomy" id="35708"/>
    <lineage>
        <taxon>Eukaryota</taxon>
        <taxon>Viridiplantae</taxon>
        <taxon>Streptophyta</taxon>
        <taxon>Embryophyta</taxon>
        <taxon>Tracheophyta</taxon>
        <taxon>Spermatophyta</taxon>
        <taxon>Magnoliopsida</taxon>
        <taxon>Liliopsida</taxon>
        <taxon>Poales</taxon>
        <taxon>Poaceae</taxon>
        <taxon>PACMAD clade</taxon>
        <taxon>Arundinoideae</taxon>
        <taxon>Arundineae</taxon>
        <taxon>Arundo</taxon>
    </lineage>
</organism>
<proteinExistence type="predicted"/>
<reference evidence="1" key="2">
    <citation type="journal article" date="2015" name="Data Brief">
        <title>Shoot transcriptome of the giant reed, Arundo donax.</title>
        <authorList>
            <person name="Barrero R.A."/>
            <person name="Guerrero F.D."/>
            <person name="Moolhuijzen P."/>
            <person name="Goolsby J.A."/>
            <person name="Tidwell J."/>
            <person name="Bellgard S.E."/>
            <person name="Bellgard M.I."/>
        </authorList>
    </citation>
    <scope>NUCLEOTIDE SEQUENCE</scope>
    <source>
        <tissue evidence="1">Shoot tissue taken approximately 20 cm above the soil surface</tissue>
    </source>
</reference>
<reference evidence="1" key="1">
    <citation type="submission" date="2014-09" db="EMBL/GenBank/DDBJ databases">
        <authorList>
            <person name="Magalhaes I.L.F."/>
            <person name="Oliveira U."/>
            <person name="Santos F.R."/>
            <person name="Vidigal T.H.D.A."/>
            <person name="Brescovit A.D."/>
            <person name="Santos A.J."/>
        </authorList>
    </citation>
    <scope>NUCLEOTIDE SEQUENCE</scope>
    <source>
        <tissue evidence="1">Shoot tissue taken approximately 20 cm above the soil surface</tissue>
    </source>
</reference>
<dbReference type="EMBL" id="GBRH01281364">
    <property type="protein sequence ID" value="JAD16531.1"/>
    <property type="molecule type" value="Transcribed_RNA"/>
</dbReference>
<evidence type="ECO:0000313" key="1">
    <source>
        <dbReference type="EMBL" id="JAD16531.1"/>
    </source>
</evidence>
<sequence length="33" mass="3796">MEQSTDPSLQCKFKKENLEKEIPTNGTLEICIQ</sequence>
<dbReference type="AlphaFoldDB" id="A0A0A9U836"/>
<name>A0A0A9U836_ARUDO</name>
<accession>A0A0A9U836</accession>